<dbReference type="RefSeq" id="WP_090846731.1">
    <property type="nucleotide sequence ID" value="NZ_FMZL01000013.1"/>
</dbReference>
<protein>
    <submittedName>
        <fullName evidence="2">Uncharacterized protein</fullName>
    </submittedName>
</protein>
<keyword evidence="1" id="KW-0812">Transmembrane</keyword>
<gene>
    <name evidence="2" type="ORF">SAMN04487824_11331</name>
</gene>
<name>A0A1G6LCE1_9ACTN</name>
<dbReference type="STRING" id="604330.SAMN04489857_1263"/>
<sequence length="173" mass="17563">MRGNASVQKATARKDGARSRSIAALVLGALVVVLARANLYGEFGMGYELYATLTSAASGSALAAAFWVAVATVGATYAVAGAVGILATLVRGHREDAATLSPVPRGLRVAAAVLAAAPMGMFVLSLPPVEGLRQTFLPVLLCMYQTAALAGVVSLYALVAGVVLGVALLYDAR</sequence>
<evidence type="ECO:0000256" key="1">
    <source>
        <dbReference type="SAM" id="Phobius"/>
    </source>
</evidence>
<reference evidence="3" key="1">
    <citation type="submission" date="2016-10" db="EMBL/GenBank/DDBJ databases">
        <authorList>
            <person name="Varghese N."/>
            <person name="Submissions S."/>
        </authorList>
    </citation>
    <scope>NUCLEOTIDE SEQUENCE [LARGE SCALE GENOMIC DNA]</scope>
    <source>
        <strain evidence="3">DSM 22619</strain>
    </source>
</reference>
<evidence type="ECO:0000313" key="2">
    <source>
        <dbReference type="EMBL" id="SDC40874.1"/>
    </source>
</evidence>
<proteinExistence type="predicted"/>
<keyword evidence="1" id="KW-1133">Transmembrane helix</keyword>
<accession>A0A1G6LCE1</accession>
<feature type="transmembrane region" description="Helical" evidence="1">
    <location>
        <begin position="61"/>
        <end position="89"/>
    </location>
</feature>
<feature type="transmembrane region" description="Helical" evidence="1">
    <location>
        <begin position="21"/>
        <end position="41"/>
    </location>
</feature>
<dbReference type="Proteomes" id="UP000198528">
    <property type="component" value="Unassembled WGS sequence"/>
</dbReference>
<dbReference type="EMBL" id="FMZL01000013">
    <property type="protein sequence ID" value="SDC40874.1"/>
    <property type="molecule type" value="Genomic_DNA"/>
</dbReference>
<feature type="transmembrane region" description="Helical" evidence="1">
    <location>
        <begin position="109"/>
        <end position="127"/>
    </location>
</feature>
<dbReference type="AlphaFoldDB" id="A0A1G6LCE1"/>
<feature type="transmembrane region" description="Helical" evidence="1">
    <location>
        <begin position="147"/>
        <end position="170"/>
    </location>
</feature>
<keyword evidence="1" id="KW-0472">Membrane</keyword>
<evidence type="ECO:0000313" key="3">
    <source>
        <dbReference type="Proteomes" id="UP000198528"/>
    </source>
</evidence>
<organism evidence="2 3">
    <name type="scientific">Parafannyhessea umbonata</name>
    <dbReference type="NCBI Taxonomy" id="604330"/>
    <lineage>
        <taxon>Bacteria</taxon>
        <taxon>Bacillati</taxon>
        <taxon>Actinomycetota</taxon>
        <taxon>Coriobacteriia</taxon>
        <taxon>Coriobacteriales</taxon>
        <taxon>Atopobiaceae</taxon>
        <taxon>Parafannyhessea</taxon>
    </lineage>
</organism>
<keyword evidence="3" id="KW-1185">Reference proteome</keyword>